<dbReference type="NCBIfam" id="NF008275">
    <property type="entry name" value="PRK11053.1"/>
    <property type="match status" value="1"/>
</dbReference>
<dbReference type="EMBL" id="SMDC01000007">
    <property type="protein sequence ID" value="TCW35200.1"/>
    <property type="molecule type" value="Genomic_DNA"/>
</dbReference>
<keyword evidence="3" id="KW-0560">Oxidoreductase</keyword>
<reference evidence="5 6" key="1">
    <citation type="submission" date="2019-03" db="EMBL/GenBank/DDBJ databases">
        <title>Genomic Encyclopedia of Type Strains, Phase IV (KMG-IV): sequencing the most valuable type-strain genomes for metagenomic binning, comparative biology and taxonomic classification.</title>
        <authorList>
            <person name="Goeker M."/>
        </authorList>
    </citation>
    <scope>NUCLEOTIDE SEQUENCE [LARGE SCALE GENOMIC DNA]</scope>
    <source>
        <strain evidence="5 6">DSM 203</strain>
    </source>
</reference>
<dbReference type="Gene3D" id="3.40.109.10">
    <property type="entry name" value="NADH Oxidase"/>
    <property type="match status" value="1"/>
</dbReference>
<dbReference type="RefSeq" id="WP_200189219.1">
    <property type="nucleotide sequence ID" value="NZ_SMDC01000007.1"/>
</dbReference>
<feature type="domain" description="Nitroreductase" evidence="4">
    <location>
        <begin position="10"/>
        <end position="195"/>
    </location>
</feature>
<gene>
    <name evidence="5" type="ORF">EDC29_107143</name>
</gene>
<dbReference type="InterPro" id="IPR033878">
    <property type="entry name" value="NfsB-like"/>
</dbReference>
<sequence length="219" mass="24297">MPMNIAHYAQTRHATKAFDPERRIPEAEIETLRALLRNAPSSVNAQPWHFVIAATESGKARVSMSTEAGHTYNTPKIVDASHVVVLCARTEIDDDYLEHLLAQERADGRFPTEEAEARQRATRGFYVGLHRDELGDLDQWAEKQVYLALGSLLLGAATLGIDACPIEGFNREVLDVELGLRERGLSAVVLVALGYRAETDFNAGLPKSRLQEQEVFSDL</sequence>
<dbReference type="GO" id="GO:0016491">
    <property type="term" value="F:oxidoreductase activity"/>
    <property type="evidence" value="ECO:0007669"/>
    <property type="project" value="UniProtKB-KW"/>
</dbReference>
<evidence type="ECO:0000313" key="6">
    <source>
        <dbReference type="Proteomes" id="UP000295247"/>
    </source>
</evidence>
<dbReference type="SUPFAM" id="SSF55469">
    <property type="entry name" value="FMN-dependent nitroreductase-like"/>
    <property type="match status" value="1"/>
</dbReference>
<comment type="caution">
    <text evidence="5">The sequence shown here is derived from an EMBL/GenBank/DDBJ whole genome shotgun (WGS) entry which is preliminary data.</text>
</comment>
<dbReference type="Proteomes" id="UP000295247">
    <property type="component" value="Unassembled WGS sequence"/>
</dbReference>
<dbReference type="InterPro" id="IPR029479">
    <property type="entry name" value="Nitroreductase"/>
</dbReference>
<keyword evidence="2" id="KW-0521">NADP</keyword>
<evidence type="ECO:0000256" key="3">
    <source>
        <dbReference type="ARBA" id="ARBA00023002"/>
    </source>
</evidence>
<proteinExistence type="inferred from homology"/>
<evidence type="ECO:0000256" key="2">
    <source>
        <dbReference type="ARBA" id="ARBA00022857"/>
    </source>
</evidence>
<dbReference type="PANTHER" id="PTHR43673">
    <property type="entry name" value="NAD(P)H NITROREDUCTASE YDGI-RELATED"/>
    <property type="match status" value="1"/>
</dbReference>
<dbReference type="Pfam" id="PF00881">
    <property type="entry name" value="Nitroreductase"/>
    <property type="match status" value="1"/>
</dbReference>
<dbReference type="CDD" id="cd02149">
    <property type="entry name" value="NfsB-like"/>
    <property type="match status" value="1"/>
</dbReference>
<evidence type="ECO:0000256" key="1">
    <source>
        <dbReference type="ARBA" id="ARBA00007118"/>
    </source>
</evidence>
<dbReference type="InterPro" id="IPR000415">
    <property type="entry name" value="Nitroreductase-like"/>
</dbReference>
<evidence type="ECO:0000259" key="4">
    <source>
        <dbReference type="Pfam" id="PF00881"/>
    </source>
</evidence>
<organism evidence="5 6">
    <name type="scientific">Marichromatium gracile</name>
    <name type="common">Chromatium gracile</name>
    <dbReference type="NCBI Taxonomy" id="1048"/>
    <lineage>
        <taxon>Bacteria</taxon>
        <taxon>Pseudomonadati</taxon>
        <taxon>Pseudomonadota</taxon>
        <taxon>Gammaproteobacteria</taxon>
        <taxon>Chromatiales</taxon>
        <taxon>Chromatiaceae</taxon>
        <taxon>Marichromatium</taxon>
    </lineage>
</organism>
<dbReference type="AlphaFoldDB" id="A0A4V2W9G1"/>
<protein>
    <submittedName>
        <fullName evidence="5">Dihydropteridine reductase</fullName>
    </submittedName>
</protein>
<name>A0A4V2W9G1_MARGR</name>
<dbReference type="PANTHER" id="PTHR43673:SF10">
    <property type="entry name" value="NADH DEHYDROGENASE_NAD(P)H NITROREDUCTASE XCC3605-RELATED"/>
    <property type="match status" value="1"/>
</dbReference>
<evidence type="ECO:0000313" key="5">
    <source>
        <dbReference type="EMBL" id="TCW35200.1"/>
    </source>
</evidence>
<accession>A0A4V2W9G1</accession>
<comment type="similarity">
    <text evidence="1">Belongs to the nitroreductase family.</text>
</comment>